<comment type="caution">
    <text evidence="1">The sequence shown here is derived from an EMBL/GenBank/DDBJ whole genome shotgun (WGS) entry which is preliminary data.</text>
</comment>
<dbReference type="AlphaFoldDB" id="A0A9P7EC12"/>
<organism evidence="1 2">
    <name type="scientific">Suillus subaureus</name>
    <dbReference type="NCBI Taxonomy" id="48587"/>
    <lineage>
        <taxon>Eukaryota</taxon>
        <taxon>Fungi</taxon>
        <taxon>Dikarya</taxon>
        <taxon>Basidiomycota</taxon>
        <taxon>Agaricomycotina</taxon>
        <taxon>Agaricomycetes</taxon>
        <taxon>Agaricomycetidae</taxon>
        <taxon>Boletales</taxon>
        <taxon>Suillineae</taxon>
        <taxon>Suillaceae</taxon>
        <taxon>Suillus</taxon>
    </lineage>
</organism>
<dbReference type="Proteomes" id="UP000807769">
    <property type="component" value="Unassembled WGS sequence"/>
</dbReference>
<dbReference type="GeneID" id="64629662"/>
<name>A0A9P7EC12_9AGAM</name>
<accession>A0A9P7EC12</accession>
<gene>
    <name evidence="1" type="ORF">BJ212DRAFT_1354969</name>
</gene>
<reference evidence="1" key="1">
    <citation type="journal article" date="2020" name="New Phytol.">
        <title>Comparative genomics reveals dynamic genome evolution in host specialist ectomycorrhizal fungi.</title>
        <authorList>
            <person name="Lofgren L.A."/>
            <person name="Nguyen N.H."/>
            <person name="Vilgalys R."/>
            <person name="Ruytinx J."/>
            <person name="Liao H.L."/>
            <person name="Branco S."/>
            <person name="Kuo A."/>
            <person name="LaButti K."/>
            <person name="Lipzen A."/>
            <person name="Andreopoulos W."/>
            <person name="Pangilinan J."/>
            <person name="Riley R."/>
            <person name="Hundley H."/>
            <person name="Na H."/>
            <person name="Barry K."/>
            <person name="Grigoriev I.V."/>
            <person name="Stajich J.E."/>
            <person name="Kennedy P.G."/>
        </authorList>
    </citation>
    <scope>NUCLEOTIDE SEQUENCE</scope>
    <source>
        <strain evidence="1">MN1</strain>
    </source>
</reference>
<evidence type="ECO:0000313" key="2">
    <source>
        <dbReference type="Proteomes" id="UP000807769"/>
    </source>
</evidence>
<proteinExistence type="predicted"/>
<sequence length="62" mass="6650">MITTSIPISSIADNAGVMLSEGQSIRLEAIGGKNLLKSLPSAHARRELIICPSNSVKWDSRD</sequence>
<dbReference type="RefSeq" id="XP_041193145.1">
    <property type="nucleotide sequence ID" value="XM_041335645.1"/>
</dbReference>
<dbReference type="EMBL" id="JABBWG010000016">
    <property type="protein sequence ID" value="KAG1816472.1"/>
    <property type="molecule type" value="Genomic_DNA"/>
</dbReference>
<protein>
    <submittedName>
        <fullName evidence="1">Uncharacterized protein</fullName>
    </submittedName>
</protein>
<keyword evidence="2" id="KW-1185">Reference proteome</keyword>
<evidence type="ECO:0000313" key="1">
    <source>
        <dbReference type="EMBL" id="KAG1816472.1"/>
    </source>
</evidence>